<dbReference type="InterPro" id="IPR051658">
    <property type="entry name" value="UBLCP1"/>
</dbReference>
<dbReference type="PANTHER" id="PTHR48493">
    <property type="entry name" value="UBIQUITIN-LIKE DOMAIN-CONTAINING CTD PHOSPHATASE 1"/>
    <property type="match status" value="1"/>
</dbReference>
<dbReference type="Gene3D" id="3.10.20.90">
    <property type="entry name" value="Phosphatidylinositol 3-kinase Catalytic Subunit, Chain A, domain 1"/>
    <property type="match status" value="1"/>
</dbReference>
<dbReference type="InterPro" id="IPR036412">
    <property type="entry name" value="HAD-like_sf"/>
</dbReference>
<dbReference type="Pfam" id="PF03031">
    <property type="entry name" value="NIF"/>
    <property type="match status" value="1"/>
</dbReference>
<protein>
    <recommendedName>
        <fullName evidence="3">protein-serine/threonine phosphatase</fullName>
        <ecNumber evidence="3">3.1.3.16</ecNumber>
    </recommendedName>
    <alternativeName>
        <fullName evidence="9">Nuclear proteasome inhibitor UBLCP1</fullName>
    </alternativeName>
</protein>
<evidence type="ECO:0000256" key="3">
    <source>
        <dbReference type="ARBA" id="ARBA00013081"/>
    </source>
</evidence>
<evidence type="ECO:0000256" key="8">
    <source>
        <dbReference type="ARBA" id="ARBA00023242"/>
    </source>
</evidence>
<evidence type="ECO:0000256" key="6">
    <source>
        <dbReference type="ARBA" id="ARBA00022842"/>
    </source>
</evidence>
<comment type="caution">
    <text evidence="15">The sequence shown here is derived from an EMBL/GenBank/DDBJ whole genome shotgun (WGS) entry which is preliminary data.</text>
</comment>
<evidence type="ECO:0000256" key="9">
    <source>
        <dbReference type="ARBA" id="ARBA00032039"/>
    </source>
</evidence>
<dbReference type="InterPro" id="IPR000626">
    <property type="entry name" value="Ubiquitin-like_dom"/>
</dbReference>
<evidence type="ECO:0000256" key="7">
    <source>
        <dbReference type="ARBA" id="ARBA00022912"/>
    </source>
</evidence>
<sequence>MSSPDQGPPSSGAGAAAAAVNTTPTLPSKRPLSPSSVDDSERALRTHTPAAGPSTLPTSDNDDADEPADALDETAGAQPVTTEEWYELQFKWSGKSFDLRVSSSDLVYDLRTQIETLTSVPPDAQKILGLVRGKLGGDVDGVRIGTLGVKPNAKFTLVGTPEHLRFKEREGPPPPDEFDIAYSSARPSGARKLIPPAEDPRNKRQVEKVIIKYPITVMNEPREGKGLLVLDLDYTIVDTRPLLDGALPPLECARPGLHEFLERVYPFYDIVVWSQTSWMWLESKLVELGVLGGEGSYKICFVADRTTMFPIFSERGGKLVKHEVKPLAYFWATFPQWSAKNTIHIDDLARNFALNPGEGLKIRAYKGAGTPDGLRDRELDKLGAYLTDIAENVNDFATLDHSRWKKRQATGRVPGGESGAVGGPPDGTAGASSG</sequence>
<reference evidence="15 16" key="1">
    <citation type="submission" date="2023-08" db="EMBL/GenBank/DDBJ databases">
        <title>Annotated Genome Sequence of Vanrija albida AlHP1.</title>
        <authorList>
            <person name="Herzog R."/>
        </authorList>
    </citation>
    <scope>NUCLEOTIDE SEQUENCE [LARGE SCALE GENOMIC DNA]</scope>
    <source>
        <strain evidence="15 16">AlHP1</strain>
    </source>
</reference>
<evidence type="ECO:0000256" key="10">
    <source>
        <dbReference type="ARBA" id="ARBA00047761"/>
    </source>
</evidence>
<evidence type="ECO:0000256" key="4">
    <source>
        <dbReference type="ARBA" id="ARBA00022723"/>
    </source>
</evidence>
<evidence type="ECO:0000256" key="5">
    <source>
        <dbReference type="ARBA" id="ARBA00022801"/>
    </source>
</evidence>
<evidence type="ECO:0000256" key="2">
    <source>
        <dbReference type="ARBA" id="ARBA00004123"/>
    </source>
</evidence>
<evidence type="ECO:0000259" key="14">
    <source>
        <dbReference type="PROSITE" id="PS50969"/>
    </source>
</evidence>
<feature type="region of interest" description="Disordered" evidence="12">
    <location>
        <begin position="404"/>
        <end position="434"/>
    </location>
</feature>
<feature type="compositionally biased region" description="Gly residues" evidence="12">
    <location>
        <begin position="413"/>
        <end position="425"/>
    </location>
</feature>
<dbReference type="SUPFAM" id="SSF56784">
    <property type="entry name" value="HAD-like"/>
    <property type="match status" value="1"/>
</dbReference>
<dbReference type="NCBIfam" id="TIGR02245">
    <property type="entry name" value="HAD_IIID1"/>
    <property type="match status" value="1"/>
</dbReference>
<dbReference type="EC" id="3.1.3.16" evidence="3"/>
<feature type="region of interest" description="Disordered" evidence="12">
    <location>
        <begin position="1"/>
        <end position="80"/>
    </location>
</feature>
<evidence type="ECO:0000256" key="12">
    <source>
        <dbReference type="SAM" id="MobiDB-lite"/>
    </source>
</evidence>
<dbReference type="EMBL" id="JBBXJM010000001">
    <property type="protein sequence ID" value="KAL1412797.1"/>
    <property type="molecule type" value="Genomic_DNA"/>
</dbReference>
<dbReference type="SMART" id="SM00577">
    <property type="entry name" value="CPDc"/>
    <property type="match status" value="1"/>
</dbReference>
<name>A0ABR3QDS0_9TREE</name>
<feature type="compositionally biased region" description="Acidic residues" evidence="12">
    <location>
        <begin position="60"/>
        <end position="72"/>
    </location>
</feature>
<dbReference type="PROSITE" id="PS50969">
    <property type="entry name" value="FCP1"/>
    <property type="match status" value="1"/>
</dbReference>
<evidence type="ECO:0000313" key="15">
    <source>
        <dbReference type="EMBL" id="KAL1412797.1"/>
    </source>
</evidence>
<evidence type="ECO:0000256" key="1">
    <source>
        <dbReference type="ARBA" id="ARBA00001946"/>
    </source>
</evidence>
<keyword evidence="5" id="KW-0378">Hydrolase</keyword>
<keyword evidence="8" id="KW-0539">Nucleus</keyword>
<comment type="catalytic activity">
    <reaction evidence="11">
        <text>O-phospho-L-threonyl-[protein] + H2O = L-threonyl-[protein] + phosphate</text>
        <dbReference type="Rhea" id="RHEA:47004"/>
        <dbReference type="Rhea" id="RHEA-COMP:11060"/>
        <dbReference type="Rhea" id="RHEA-COMP:11605"/>
        <dbReference type="ChEBI" id="CHEBI:15377"/>
        <dbReference type="ChEBI" id="CHEBI:30013"/>
        <dbReference type="ChEBI" id="CHEBI:43474"/>
        <dbReference type="ChEBI" id="CHEBI:61977"/>
        <dbReference type="EC" id="3.1.3.16"/>
    </reaction>
</comment>
<comment type="catalytic activity">
    <reaction evidence="10">
        <text>O-phospho-L-seryl-[protein] + H2O = L-seryl-[protein] + phosphate</text>
        <dbReference type="Rhea" id="RHEA:20629"/>
        <dbReference type="Rhea" id="RHEA-COMP:9863"/>
        <dbReference type="Rhea" id="RHEA-COMP:11604"/>
        <dbReference type="ChEBI" id="CHEBI:15377"/>
        <dbReference type="ChEBI" id="CHEBI:29999"/>
        <dbReference type="ChEBI" id="CHEBI:43474"/>
        <dbReference type="ChEBI" id="CHEBI:83421"/>
        <dbReference type="EC" id="3.1.3.16"/>
    </reaction>
</comment>
<dbReference type="RefSeq" id="XP_069212741.1">
    <property type="nucleotide sequence ID" value="XM_069349197.1"/>
</dbReference>
<feature type="domain" description="FCP1 homology" evidence="14">
    <location>
        <begin position="221"/>
        <end position="389"/>
    </location>
</feature>
<proteinExistence type="predicted"/>
<evidence type="ECO:0000256" key="11">
    <source>
        <dbReference type="ARBA" id="ARBA00048336"/>
    </source>
</evidence>
<keyword evidence="6" id="KW-0460">Magnesium</keyword>
<dbReference type="SUPFAM" id="SSF54236">
    <property type="entry name" value="Ubiquitin-like"/>
    <property type="match status" value="1"/>
</dbReference>
<comment type="cofactor">
    <cofactor evidence="1">
        <name>Mg(2+)</name>
        <dbReference type="ChEBI" id="CHEBI:18420"/>
    </cofactor>
</comment>
<dbReference type="InterPro" id="IPR011943">
    <property type="entry name" value="HAD-SF_hydro_IIID"/>
</dbReference>
<dbReference type="GeneID" id="95981588"/>
<dbReference type="PANTHER" id="PTHR48493:SF1">
    <property type="entry name" value="UBIQUITIN-LIKE DOMAIN-CONTAINING CTD PHOSPHATASE 1"/>
    <property type="match status" value="1"/>
</dbReference>
<feature type="domain" description="Ubiquitin-like" evidence="13">
    <location>
        <begin position="93"/>
        <end position="158"/>
    </location>
</feature>
<keyword evidence="16" id="KW-1185">Reference proteome</keyword>
<evidence type="ECO:0000259" key="13">
    <source>
        <dbReference type="PROSITE" id="PS50053"/>
    </source>
</evidence>
<keyword evidence="7" id="KW-0904">Protein phosphatase</keyword>
<keyword evidence="4" id="KW-0479">Metal-binding</keyword>
<dbReference type="PROSITE" id="PS50053">
    <property type="entry name" value="UBIQUITIN_2"/>
    <property type="match status" value="1"/>
</dbReference>
<dbReference type="InterPro" id="IPR004274">
    <property type="entry name" value="FCP1_dom"/>
</dbReference>
<comment type="subcellular location">
    <subcellularLocation>
        <location evidence="2">Nucleus</location>
    </subcellularLocation>
</comment>
<dbReference type="InterPro" id="IPR023214">
    <property type="entry name" value="HAD_sf"/>
</dbReference>
<dbReference type="Gene3D" id="3.40.50.1000">
    <property type="entry name" value="HAD superfamily/HAD-like"/>
    <property type="match status" value="1"/>
</dbReference>
<gene>
    <name evidence="15" type="ORF">Q8F55_000545</name>
</gene>
<dbReference type="Proteomes" id="UP001565368">
    <property type="component" value="Unassembled WGS sequence"/>
</dbReference>
<evidence type="ECO:0000313" key="16">
    <source>
        <dbReference type="Proteomes" id="UP001565368"/>
    </source>
</evidence>
<organism evidence="15 16">
    <name type="scientific">Vanrija albida</name>
    <dbReference type="NCBI Taxonomy" id="181172"/>
    <lineage>
        <taxon>Eukaryota</taxon>
        <taxon>Fungi</taxon>
        <taxon>Dikarya</taxon>
        <taxon>Basidiomycota</taxon>
        <taxon>Agaricomycotina</taxon>
        <taxon>Tremellomycetes</taxon>
        <taxon>Trichosporonales</taxon>
        <taxon>Trichosporonaceae</taxon>
        <taxon>Vanrija</taxon>
    </lineage>
</organism>
<dbReference type="InterPro" id="IPR029071">
    <property type="entry name" value="Ubiquitin-like_domsf"/>
</dbReference>
<feature type="compositionally biased region" description="Low complexity" evidence="12">
    <location>
        <begin position="8"/>
        <end position="19"/>
    </location>
</feature>
<dbReference type="SMART" id="SM00213">
    <property type="entry name" value="UBQ"/>
    <property type="match status" value="1"/>
</dbReference>
<accession>A0ABR3QDS0</accession>